<feature type="domain" description="RING-type" evidence="6">
    <location>
        <begin position="88"/>
        <end position="127"/>
    </location>
</feature>
<protein>
    <recommendedName>
        <fullName evidence="6">RING-type domain-containing protein</fullName>
    </recommendedName>
</protein>
<proteinExistence type="predicted"/>
<gene>
    <name evidence="7" type="ORF">Q9L58_002040</name>
</gene>
<accession>A0ABR3GSS7</accession>
<keyword evidence="2 4" id="KW-0863">Zinc-finger</keyword>
<dbReference type="Gene3D" id="3.30.40.10">
    <property type="entry name" value="Zinc/RING finger domain, C3HC4 (zinc finger)"/>
    <property type="match status" value="1"/>
</dbReference>
<evidence type="ECO:0000256" key="2">
    <source>
        <dbReference type="ARBA" id="ARBA00022771"/>
    </source>
</evidence>
<feature type="compositionally biased region" description="Pro residues" evidence="5">
    <location>
        <begin position="1"/>
        <end position="12"/>
    </location>
</feature>
<dbReference type="SUPFAM" id="SSF57850">
    <property type="entry name" value="RING/U-box"/>
    <property type="match status" value="1"/>
</dbReference>
<dbReference type="SMART" id="SM00184">
    <property type="entry name" value="RING"/>
    <property type="match status" value="1"/>
</dbReference>
<evidence type="ECO:0000256" key="5">
    <source>
        <dbReference type="SAM" id="MobiDB-lite"/>
    </source>
</evidence>
<name>A0ABR3GSS7_9PEZI</name>
<comment type="caution">
    <text evidence="7">The sequence shown here is derived from an EMBL/GenBank/DDBJ whole genome shotgun (WGS) entry which is preliminary data.</text>
</comment>
<evidence type="ECO:0000256" key="4">
    <source>
        <dbReference type="PROSITE-ProRule" id="PRU00175"/>
    </source>
</evidence>
<dbReference type="EMBL" id="JBBBZM010000016">
    <property type="protein sequence ID" value="KAL0638989.1"/>
    <property type="molecule type" value="Genomic_DNA"/>
</dbReference>
<dbReference type="Proteomes" id="UP001447188">
    <property type="component" value="Unassembled WGS sequence"/>
</dbReference>
<dbReference type="PANTHER" id="PTHR16079">
    <property type="entry name" value="UBIQUITIN LIGASE PROTEIN CHFR"/>
    <property type="match status" value="1"/>
</dbReference>
<dbReference type="InterPro" id="IPR017907">
    <property type="entry name" value="Znf_RING_CS"/>
</dbReference>
<evidence type="ECO:0000313" key="8">
    <source>
        <dbReference type="Proteomes" id="UP001447188"/>
    </source>
</evidence>
<dbReference type="PROSITE" id="PS00518">
    <property type="entry name" value="ZF_RING_1"/>
    <property type="match status" value="1"/>
</dbReference>
<keyword evidence="3" id="KW-0862">Zinc</keyword>
<feature type="compositionally biased region" description="Gly residues" evidence="5">
    <location>
        <begin position="469"/>
        <end position="478"/>
    </location>
</feature>
<dbReference type="PROSITE" id="PS50089">
    <property type="entry name" value="ZF_RING_2"/>
    <property type="match status" value="1"/>
</dbReference>
<evidence type="ECO:0000256" key="1">
    <source>
        <dbReference type="ARBA" id="ARBA00022723"/>
    </source>
</evidence>
<dbReference type="PANTHER" id="PTHR16079:SF4">
    <property type="entry name" value="E3 UBIQUITIN-PROTEIN LIGASE CHFR"/>
    <property type="match status" value="1"/>
</dbReference>
<keyword evidence="8" id="KW-1185">Reference proteome</keyword>
<reference evidence="7 8" key="1">
    <citation type="submission" date="2024-02" db="EMBL/GenBank/DDBJ databases">
        <title>Discinaceae phylogenomics.</title>
        <authorList>
            <person name="Dirks A.C."/>
            <person name="James T.Y."/>
        </authorList>
    </citation>
    <scope>NUCLEOTIDE SEQUENCE [LARGE SCALE GENOMIC DNA]</scope>
    <source>
        <strain evidence="7 8">ACD0624</strain>
    </source>
</reference>
<dbReference type="InterPro" id="IPR052256">
    <property type="entry name" value="E3_ubiquitin-ligase_CHFR"/>
</dbReference>
<organism evidence="7 8">
    <name type="scientific">Discina gigas</name>
    <dbReference type="NCBI Taxonomy" id="1032678"/>
    <lineage>
        <taxon>Eukaryota</taxon>
        <taxon>Fungi</taxon>
        <taxon>Dikarya</taxon>
        <taxon>Ascomycota</taxon>
        <taxon>Pezizomycotina</taxon>
        <taxon>Pezizomycetes</taxon>
        <taxon>Pezizales</taxon>
        <taxon>Discinaceae</taxon>
        <taxon>Discina</taxon>
    </lineage>
</organism>
<evidence type="ECO:0000259" key="6">
    <source>
        <dbReference type="PROSITE" id="PS50089"/>
    </source>
</evidence>
<feature type="region of interest" description="Disordered" evidence="5">
    <location>
        <begin position="469"/>
        <end position="491"/>
    </location>
</feature>
<sequence>MSEIPPHAPQSPTPQSLLDPPRTPQRLVTSDPLPENPSPPSSSGSNKRIADSDISELVRRAKASRYSNPPPRQSHDDIADTLDLELSCAICSEVLTNPVACMDCLHNFCGSCLVPWFERSDTCPTCRRTVKGTQDNHATASLIETLLNIFPDKKRDPNELKELELIYRPGQKINITNTYSDGDEDQEPEEEEEDIGITWTPCPCCVHPNPHSFICPDPIPSPDPVRGPVRSDVFSYHSHVHCQTCPNSLPTAWKPGWKCENCSTIYCGNLFQCDVEGVLKPIADQAVNLAGLYMDALVTTYFLGHQVPHNYLNSTELTLFNAWRTTSNVTWHDIGMKIFAFLLATHGGVIPFPAKQLRPEDFTCQSCMLWVLNKNFVSWWIHERESTGYVDNRVKCWYGRGCRTQVHNPEHAARLIHACDEVPAASRQNGAPPRGGRMAVVSGDGVEGGGGVVGGGVLAAVMLGVGTGGAGDGEGDGGVANDDGGARGGDE</sequence>
<evidence type="ECO:0000256" key="3">
    <source>
        <dbReference type="ARBA" id="ARBA00022833"/>
    </source>
</evidence>
<dbReference type="Pfam" id="PF13923">
    <property type="entry name" value="zf-C3HC4_2"/>
    <property type="match status" value="1"/>
</dbReference>
<evidence type="ECO:0000313" key="7">
    <source>
        <dbReference type="EMBL" id="KAL0638989.1"/>
    </source>
</evidence>
<dbReference type="InterPro" id="IPR013083">
    <property type="entry name" value="Znf_RING/FYVE/PHD"/>
</dbReference>
<feature type="region of interest" description="Disordered" evidence="5">
    <location>
        <begin position="1"/>
        <end position="52"/>
    </location>
</feature>
<dbReference type="InterPro" id="IPR001841">
    <property type="entry name" value="Znf_RING"/>
</dbReference>
<keyword evidence="1" id="KW-0479">Metal-binding</keyword>